<sequence>MHADASSNNVVSNTQRVSIPVSSDAIAGTITLPEGEPSGVVIMHPATATPERYYGALAAYIASRGLAAVTYDYRGTGASGSPRAFRNVRMRDWMGIDVPHVAEWTRREFRGLPITAIGHSIGGHALTLGYGVQHLERFALVSSHVGATRKIEPIGERMRVGAILHAAGPALSRALGYMPGKRLGLGEDMPLGALLEWSKWVQQPSYFFDDPTMHAQARAASVDRDVLAIGASDDLWASPQQMDALTNHLLRARVERCTYTPAELGAAKIGHHGLLRRNVGEPVWPELVDWLVRGN</sequence>
<organism evidence="2 3">
    <name type="scientific">Gulosibacter molinativorax</name>
    <dbReference type="NCBI Taxonomy" id="256821"/>
    <lineage>
        <taxon>Bacteria</taxon>
        <taxon>Bacillati</taxon>
        <taxon>Actinomycetota</taxon>
        <taxon>Actinomycetes</taxon>
        <taxon>Micrococcales</taxon>
        <taxon>Microbacteriaceae</taxon>
        <taxon>Gulosibacter</taxon>
    </lineage>
</organism>
<evidence type="ECO:0000259" key="1">
    <source>
        <dbReference type="Pfam" id="PF12146"/>
    </source>
</evidence>
<dbReference type="InterPro" id="IPR022742">
    <property type="entry name" value="Hydrolase_4"/>
</dbReference>
<dbReference type="InterPro" id="IPR029058">
    <property type="entry name" value="AB_hydrolase_fold"/>
</dbReference>
<reference evidence="2" key="2">
    <citation type="journal article" date="2022" name="Sci. Rep.">
        <title>In silico prediction of the enzymes involved in the degradation of the herbicide molinate by Gulosibacter molinativorax ON4T.</title>
        <authorList>
            <person name="Lopes A.R."/>
            <person name="Bunin E."/>
            <person name="Viana A.T."/>
            <person name="Froufe H."/>
            <person name="Munoz-Merida A."/>
            <person name="Pinho D."/>
            <person name="Figueiredo J."/>
            <person name="Barroso C."/>
            <person name="Vaz-Moreira I."/>
            <person name="Bellanger X."/>
            <person name="Egas C."/>
            <person name="Nunes O.C."/>
        </authorList>
    </citation>
    <scope>NUCLEOTIDE SEQUENCE</scope>
    <source>
        <strain evidence="2">ON4</strain>
    </source>
</reference>
<dbReference type="PIRSF" id="PIRSF037442">
    <property type="entry name" value="UCP037442_abhydr"/>
    <property type="match status" value="1"/>
</dbReference>
<evidence type="ECO:0000313" key="2">
    <source>
        <dbReference type="EMBL" id="MDJ1371862.1"/>
    </source>
</evidence>
<protein>
    <submittedName>
        <fullName evidence="2">Esterase</fullName>
    </submittedName>
</protein>
<reference evidence="2" key="1">
    <citation type="submission" date="2018-03" db="EMBL/GenBank/DDBJ databases">
        <authorList>
            <person name="Nunes O.C."/>
            <person name="Lopes A.R."/>
            <person name="Froufe H."/>
            <person name="Munoz-Merida A."/>
            <person name="Barroso C."/>
            <person name="Egas C."/>
        </authorList>
    </citation>
    <scope>NUCLEOTIDE SEQUENCE</scope>
    <source>
        <strain evidence="2">ON4</strain>
    </source>
</reference>
<keyword evidence="3" id="KW-1185">Reference proteome</keyword>
<dbReference type="Proteomes" id="UP001170379">
    <property type="component" value="Unassembled WGS sequence"/>
</dbReference>
<dbReference type="RefSeq" id="WP_035733065.1">
    <property type="nucleotide sequence ID" value="NZ_CP028426.1"/>
</dbReference>
<dbReference type="Pfam" id="PF12146">
    <property type="entry name" value="Hydrolase_4"/>
    <property type="match status" value="1"/>
</dbReference>
<name>A0ABT7CAS1_9MICO</name>
<accession>A0ABT7CAS1</accession>
<proteinExistence type="predicted"/>
<evidence type="ECO:0000313" key="3">
    <source>
        <dbReference type="Proteomes" id="UP001170379"/>
    </source>
</evidence>
<comment type="caution">
    <text evidence="2">The sequence shown here is derived from an EMBL/GenBank/DDBJ whole genome shotgun (WGS) entry which is preliminary data.</text>
</comment>
<dbReference type="Gene3D" id="3.40.50.1820">
    <property type="entry name" value="alpha/beta hydrolase"/>
    <property type="match status" value="1"/>
</dbReference>
<feature type="domain" description="Serine aminopeptidase S33" evidence="1">
    <location>
        <begin position="40"/>
        <end position="151"/>
    </location>
</feature>
<dbReference type="SUPFAM" id="SSF53474">
    <property type="entry name" value="alpha/beta-Hydrolases"/>
    <property type="match status" value="1"/>
</dbReference>
<dbReference type="EMBL" id="PXVD01000017">
    <property type="protein sequence ID" value="MDJ1371862.1"/>
    <property type="molecule type" value="Genomic_DNA"/>
</dbReference>
<dbReference type="InterPro" id="IPR017208">
    <property type="entry name" value="UCP037442_abhydr"/>
</dbReference>
<gene>
    <name evidence="2" type="ORF">C7K25_10870</name>
</gene>